<keyword evidence="3" id="KW-1185">Reference proteome</keyword>
<name>A0AAN6GEL4_9BASI</name>
<evidence type="ECO:0000256" key="1">
    <source>
        <dbReference type="SAM" id="MobiDB-lite"/>
    </source>
</evidence>
<protein>
    <submittedName>
        <fullName evidence="2">Uncharacterized protein</fullName>
    </submittedName>
</protein>
<evidence type="ECO:0000313" key="2">
    <source>
        <dbReference type="EMBL" id="KAK0537321.1"/>
    </source>
</evidence>
<gene>
    <name evidence="2" type="ORF">OC842_001691</name>
</gene>
<dbReference type="Proteomes" id="UP001176521">
    <property type="component" value="Unassembled WGS sequence"/>
</dbReference>
<dbReference type="EMBL" id="JAPDMQ010000062">
    <property type="protein sequence ID" value="KAK0537321.1"/>
    <property type="molecule type" value="Genomic_DNA"/>
</dbReference>
<feature type="compositionally biased region" description="Low complexity" evidence="1">
    <location>
        <begin position="304"/>
        <end position="322"/>
    </location>
</feature>
<evidence type="ECO:0000313" key="3">
    <source>
        <dbReference type="Proteomes" id="UP001176521"/>
    </source>
</evidence>
<feature type="compositionally biased region" description="Low complexity" evidence="1">
    <location>
        <begin position="405"/>
        <end position="446"/>
    </location>
</feature>
<reference evidence="2" key="1">
    <citation type="journal article" date="2023" name="PhytoFront">
        <title>Draft Genome Resources of Seven Strains of Tilletia horrida, Causal Agent of Kernel Smut of Rice.</title>
        <authorList>
            <person name="Khanal S."/>
            <person name="Antony Babu S."/>
            <person name="Zhou X.G."/>
        </authorList>
    </citation>
    <scope>NUCLEOTIDE SEQUENCE</scope>
    <source>
        <strain evidence="2">TX3</strain>
    </source>
</reference>
<dbReference type="AlphaFoldDB" id="A0AAN6GEL4"/>
<feature type="compositionally biased region" description="Low complexity" evidence="1">
    <location>
        <begin position="357"/>
        <end position="393"/>
    </location>
</feature>
<proteinExistence type="predicted"/>
<feature type="compositionally biased region" description="Polar residues" evidence="1">
    <location>
        <begin position="57"/>
        <end position="79"/>
    </location>
</feature>
<feature type="compositionally biased region" description="Polar residues" evidence="1">
    <location>
        <begin position="103"/>
        <end position="134"/>
    </location>
</feature>
<feature type="compositionally biased region" description="Polar residues" evidence="1">
    <location>
        <begin position="323"/>
        <end position="347"/>
    </location>
</feature>
<organism evidence="2 3">
    <name type="scientific">Tilletia horrida</name>
    <dbReference type="NCBI Taxonomy" id="155126"/>
    <lineage>
        <taxon>Eukaryota</taxon>
        <taxon>Fungi</taxon>
        <taxon>Dikarya</taxon>
        <taxon>Basidiomycota</taxon>
        <taxon>Ustilaginomycotina</taxon>
        <taxon>Exobasidiomycetes</taxon>
        <taxon>Tilletiales</taxon>
        <taxon>Tilletiaceae</taxon>
        <taxon>Tilletia</taxon>
    </lineage>
</organism>
<feature type="compositionally biased region" description="Polar residues" evidence="1">
    <location>
        <begin position="292"/>
        <end position="303"/>
    </location>
</feature>
<feature type="compositionally biased region" description="Low complexity" evidence="1">
    <location>
        <begin position="30"/>
        <end position="42"/>
    </location>
</feature>
<feature type="region of interest" description="Disordered" evidence="1">
    <location>
        <begin position="1"/>
        <end position="159"/>
    </location>
</feature>
<comment type="caution">
    <text evidence="2">The sequence shown here is derived from an EMBL/GenBank/DDBJ whole genome shotgun (WGS) entry which is preliminary data.</text>
</comment>
<feature type="compositionally biased region" description="Polar residues" evidence="1">
    <location>
        <begin position="475"/>
        <end position="485"/>
    </location>
</feature>
<accession>A0AAN6GEL4</accession>
<feature type="compositionally biased region" description="Polar residues" evidence="1">
    <location>
        <begin position="274"/>
        <end position="283"/>
    </location>
</feature>
<sequence length="485" mass="48802">MAIFSTLRGKRGGRRESIFGSASSATDENGAAGAKGSTSSSSPYNRDATDVLGEAPSFSSRNRTPSESASLKNRQSASNMLRIFGSGKRTTSNSGHDAPSHAPGSSSLSDVGHRSSQATARQESTFESSTSLVHQNGAGAGETATGPRPSDLFAGKGVNWDQVKLSGPPVVPTDTKRNDELQTFLKARRQWVPTFKTDGTAVGDEKPVPKLEEVSFGGAPPAPSGLMTLKDLEASHNRKQQLLSDLPVTPLSNDAIVGGVAAAPAAGAAKPSLISRTSQSGSVRATADIPARNQSFRQSPFVASTSNSSNNTTTTTTTTTTSASQVAGSSTLNRQTSIASSNTSGLTSPVRKPPPSAAAILSSAKANGNGSAHAAAPGSPAPASSAGANGAAGTVSAPPRKSSVALPTDDAPAGTTAAAPVAALAVPTTTTNKTAAADTTEASSASNLSAIRPSLDSTSGFQTPEARSEAAHVETAQTGEQTPKP</sequence>
<feature type="region of interest" description="Disordered" evidence="1">
    <location>
        <begin position="265"/>
        <end position="485"/>
    </location>
</feature>